<dbReference type="InterPro" id="IPR003593">
    <property type="entry name" value="AAA+_ATPase"/>
</dbReference>
<keyword evidence="14" id="KW-1185">Reference proteome</keyword>
<dbReference type="Pfam" id="PF00005">
    <property type="entry name" value="ABC_tran"/>
    <property type="match status" value="1"/>
</dbReference>
<reference evidence="13 14" key="1">
    <citation type="submission" date="2020-04" db="EMBL/GenBank/DDBJ databases">
        <title>Gordonia sp. nov. TBRC 11910.</title>
        <authorList>
            <person name="Suriyachadkun C."/>
        </authorList>
    </citation>
    <scope>NUCLEOTIDE SEQUENCE [LARGE SCALE GENOMIC DNA]</scope>
    <source>
        <strain evidence="13 14">TBRC 11910</strain>
    </source>
</reference>
<feature type="domain" description="ABC transporter" evidence="12">
    <location>
        <begin position="2"/>
        <end position="227"/>
    </location>
</feature>
<protein>
    <recommendedName>
        <fullName evidence="2 11">Cell division ATP-binding protein FtsE</fullName>
    </recommendedName>
</protein>
<evidence type="ECO:0000259" key="12">
    <source>
        <dbReference type="PROSITE" id="PS50893"/>
    </source>
</evidence>
<dbReference type="GO" id="GO:0051301">
    <property type="term" value="P:cell division"/>
    <property type="evidence" value="ECO:0007669"/>
    <property type="project" value="UniProtKB-UniRule"/>
</dbReference>
<keyword evidence="8 11" id="KW-0131">Cell cycle</keyword>
<evidence type="ECO:0000256" key="3">
    <source>
        <dbReference type="ARBA" id="ARBA00022475"/>
    </source>
</evidence>
<evidence type="ECO:0000256" key="11">
    <source>
        <dbReference type="RuleBase" id="RU365094"/>
    </source>
</evidence>
<dbReference type="GO" id="GO:0005886">
    <property type="term" value="C:plasma membrane"/>
    <property type="evidence" value="ECO:0007669"/>
    <property type="project" value="UniProtKB-SubCell"/>
</dbReference>
<evidence type="ECO:0000256" key="4">
    <source>
        <dbReference type="ARBA" id="ARBA00022618"/>
    </source>
</evidence>
<evidence type="ECO:0000313" key="13">
    <source>
        <dbReference type="EMBL" id="NMO01873.1"/>
    </source>
</evidence>
<dbReference type="AlphaFoldDB" id="A0A848KZP9"/>
<keyword evidence="4 11" id="KW-0132">Cell division</keyword>
<keyword evidence="3 11" id="KW-1003">Cell membrane</keyword>
<dbReference type="Gene3D" id="3.40.50.300">
    <property type="entry name" value="P-loop containing nucleotide triphosphate hydrolases"/>
    <property type="match status" value="1"/>
</dbReference>
<dbReference type="SUPFAM" id="SSF52540">
    <property type="entry name" value="P-loop containing nucleoside triphosphate hydrolases"/>
    <property type="match status" value="1"/>
</dbReference>
<dbReference type="NCBIfam" id="TIGR02673">
    <property type="entry name" value="FtsE"/>
    <property type="match status" value="1"/>
</dbReference>
<proteinExistence type="inferred from homology"/>
<dbReference type="FunFam" id="3.40.50.300:FF:000056">
    <property type="entry name" value="Cell division ATP-binding protein FtsE"/>
    <property type="match status" value="1"/>
</dbReference>
<dbReference type="PROSITE" id="PS00211">
    <property type="entry name" value="ABC_TRANSPORTER_1"/>
    <property type="match status" value="1"/>
</dbReference>
<keyword evidence="7 11" id="KW-0472">Membrane</keyword>
<sequence>MIKLSDVTMKYKASARPALSNMSLELDKGEFAFLIGPSGSGKSTFFRVLLKEDKPSSGDVYVGDFHVNKLKARMVPKLRQSIGCVFQDFRLLQQKSVADNVAFALEVIGKPPSTIAKAVPEVLEYVGLEGKLDRMPYELSGGEMQRVAIARAIVNRPLLLLADEPTGNLDPDTSQEIVDVLDRVNRRGTTVVMATHDRQIVDAMRRRVIEFDAGQLVRNDVQGIYGIG</sequence>
<evidence type="ECO:0000256" key="7">
    <source>
        <dbReference type="ARBA" id="ARBA00023136"/>
    </source>
</evidence>
<evidence type="ECO:0000313" key="14">
    <source>
        <dbReference type="Proteomes" id="UP000550729"/>
    </source>
</evidence>
<dbReference type="GO" id="GO:0022857">
    <property type="term" value="F:transmembrane transporter activity"/>
    <property type="evidence" value="ECO:0007669"/>
    <property type="project" value="TreeGrafter"/>
</dbReference>
<comment type="similarity">
    <text evidence="1 11">Belongs to the ABC transporter superfamily.</text>
</comment>
<evidence type="ECO:0000256" key="10">
    <source>
        <dbReference type="ARBA" id="ARBA00063837"/>
    </source>
</evidence>
<evidence type="ECO:0000256" key="8">
    <source>
        <dbReference type="ARBA" id="ARBA00023306"/>
    </source>
</evidence>
<keyword evidence="5 11" id="KW-0547">Nucleotide-binding</keyword>
<dbReference type="RefSeq" id="WP_170194380.1">
    <property type="nucleotide sequence ID" value="NZ_JABBNB010000010.1"/>
</dbReference>
<comment type="subcellular location">
    <subcellularLocation>
        <location evidence="11">Cell membrane</location>
        <topology evidence="11">Peripheral membrane protein</topology>
        <orientation evidence="11">Cytoplasmic side</orientation>
    </subcellularLocation>
</comment>
<dbReference type="EMBL" id="JABBNB010000010">
    <property type="protein sequence ID" value="NMO01873.1"/>
    <property type="molecule type" value="Genomic_DNA"/>
</dbReference>
<comment type="function">
    <text evidence="9">Part of the ABC transporter FtsEX involved in cellular division. Has ATPase activity.</text>
</comment>
<accession>A0A848KZP9</accession>
<organism evidence="13 14">
    <name type="scientific">Gordonia asplenii</name>
    <dbReference type="NCBI Taxonomy" id="2725283"/>
    <lineage>
        <taxon>Bacteria</taxon>
        <taxon>Bacillati</taxon>
        <taxon>Actinomycetota</taxon>
        <taxon>Actinomycetes</taxon>
        <taxon>Mycobacteriales</taxon>
        <taxon>Gordoniaceae</taxon>
        <taxon>Gordonia</taxon>
    </lineage>
</organism>
<comment type="caution">
    <text evidence="13">The sequence shown here is derived from an EMBL/GenBank/DDBJ whole genome shotgun (WGS) entry which is preliminary data.</text>
</comment>
<dbReference type="SMART" id="SM00382">
    <property type="entry name" value="AAA"/>
    <property type="match status" value="1"/>
</dbReference>
<dbReference type="GO" id="GO:0016887">
    <property type="term" value="F:ATP hydrolysis activity"/>
    <property type="evidence" value="ECO:0007669"/>
    <property type="project" value="InterPro"/>
</dbReference>
<dbReference type="InterPro" id="IPR027417">
    <property type="entry name" value="P-loop_NTPase"/>
</dbReference>
<name>A0A848KZP9_9ACTN</name>
<gene>
    <name evidence="11 13" type="primary">ftsE</name>
    <name evidence="13" type="ORF">HH308_11695</name>
</gene>
<evidence type="ECO:0000256" key="6">
    <source>
        <dbReference type="ARBA" id="ARBA00022840"/>
    </source>
</evidence>
<dbReference type="PANTHER" id="PTHR24220">
    <property type="entry name" value="IMPORT ATP-BINDING PROTEIN"/>
    <property type="match status" value="1"/>
</dbReference>
<evidence type="ECO:0000256" key="2">
    <source>
        <dbReference type="ARBA" id="ARBA00020019"/>
    </source>
</evidence>
<dbReference type="PROSITE" id="PS50893">
    <property type="entry name" value="ABC_TRANSPORTER_2"/>
    <property type="match status" value="1"/>
</dbReference>
<keyword evidence="6 11" id="KW-0067">ATP-binding</keyword>
<dbReference type="InterPro" id="IPR015854">
    <property type="entry name" value="ABC_transpr_LolD-like"/>
</dbReference>
<dbReference type="Proteomes" id="UP000550729">
    <property type="component" value="Unassembled WGS sequence"/>
</dbReference>
<dbReference type="InterPro" id="IPR003439">
    <property type="entry name" value="ABC_transporter-like_ATP-bd"/>
</dbReference>
<dbReference type="PANTHER" id="PTHR24220:SF470">
    <property type="entry name" value="CELL DIVISION ATP-BINDING PROTEIN FTSE"/>
    <property type="match status" value="1"/>
</dbReference>
<evidence type="ECO:0000256" key="5">
    <source>
        <dbReference type="ARBA" id="ARBA00022741"/>
    </source>
</evidence>
<evidence type="ECO:0000256" key="9">
    <source>
        <dbReference type="ARBA" id="ARBA00054718"/>
    </source>
</evidence>
<dbReference type="GO" id="GO:0005524">
    <property type="term" value="F:ATP binding"/>
    <property type="evidence" value="ECO:0007669"/>
    <property type="project" value="UniProtKB-UniRule"/>
</dbReference>
<comment type="subunit">
    <text evidence="10 11">Homodimer. Forms a membrane-associated complex with FtsX.</text>
</comment>
<dbReference type="InterPro" id="IPR005286">
    <property type="entry name" value="Cell_div_FtsE"/>
</dbReference>
<evidence type="ECO:0000256" key="1">
    <source>
        <dbReference type="ARBA" id="ARBA00005417"/>
    </source>
</evidence>
<dbReference type="InterPro" id="IPR017871">
    <property type="entry name" value="ABC_transporter-like_CS"/>
</dbReference>